<reference evidence="1" key="1">
    <citation type="journal article" date="2009" name="Nature">
        <title>The Sorghum bicolor genome and the diversification of grasses.</title>
        <authorList>
            <person name="Paterson A.H."/>
            <person name="Bowers J.E."/>
            <person name="Bruggmann R."/>
            <person name="Dubchak I."/>
            <person name="Grimwood J."/>
            <person name="Gundlach H."/>
            <person name="Haberer G."/>
            <person name="Hellsten U."/>
            <person name="Mitros T."/>
            <person name="Poliakov A."/>
            <person name="Schmutz J."/>
            <person name="Spannagl M."/>
            <person name="Tang H."/>
            <person name="Wang X."/>
            <person name="Wicker T."/>
            <person name="Bharti A.K."/>
            <person name="Chapman J."/>
            <person name="Feltus F.A."/>
            <person name="Gowik U."/>
            <person name="Grigoriev I.V."/>
            <person name="Lyons E."/>
            <person name="Maher C.A."/>
            <person name="Martis M."/>
            <person name="Narechania A."/>
            <person name="Otillar R.P."/>
            <person name="Penning B.W."/>
            <person name="Salamov A.A."/>
            <person name="Wang Y."/>
            <person name="Zhang L."/>
            <person name="Carpita N.C."/>
            <person name="Freeling M."/>
            <person name="Gingle A.R."/>
            <person name="Hash C.T."/>
            <person name="Keller B."/>
            <person name="Klein P."/>
            <person name="Kresovich S."/>
            <person name="McCann M.C."/>
            <person name="Ming R."/>
            <person name="Peterson D.G."/>
            <person name="Mehboob-ur-Rahman"/>
            <person name="Ware D."/>
            <person name="Westhoff P."/>
            <person name="Mayer K.F."/>
            <person name="Messing J."/>
            <person name="Rokhsar D.S."/>
        </authorList>
    </citation>
    <scope>NUCLEOTIDE SEQUENCE [LARGE SCALE GENOMIC DNA]</scope>
</reference>
<feature type="non-terminal residue" evidence="1">
    <location>
        <position position="1"/>
    </location>
</feature>
<dbReference type="EMBL" id="GL002605">
    <property type="protein sequence ID" value="EES20150.1"/>
    <property type="molecule type" value="Genomic_DNA"/>
</dbReference>
<name>C6JRL8_SORBI</name>
<dbReference type="InterPro" id="IPR017853">
    <property type="entry name" value="GH"/>
</dbReference>
<evidence type="ECO:0000313" key="1">
    <source>
        <dbReference type="EMBL" id="EES20150.1"/>
    </source>
</evidence>
<organism evidence="1">
    <name type="scientific">Sorghum bicolor</name>
    <name type="common">Sorghum</name>
    <name type="synonym">Sorghum vulgare</name>
    <dbReference type="NCBI Taxonomy" id="4558"/>
    <lineage>
        <taxon>Eukaryota</taxon>
        <taxon>Viridiplantae</taxon>
        <taxon>Streptophyta</taxon>
        <taxon>Embryophyta</taxon>
        <taxon>Tracheophyta</taxon>
        <taxon>Spermatophyta</taxon>
        <taxon>Magnoliopsida</taxon>
        <taxon>Liliopsida</taxon>
        <taxon>Poales</taxon>
        <taxon>Poaceae</taxon>
        <taxon>PACMAD clade</taxon>
        <taxon>Panicoideae</taxon>
        <taxon>Andropogonodae</taxon>
        <taxon>Andropogoneae</taxon>
        <taxon>Sorghinae</taxon>
        <taxon>Sorghum</taxon>
    </lineage>
</organism>
<accession>C6JRL8</accession>
<gene>
    <name evidence="1" type="primary">Sb0011s002010</name>
    <name evidence="1" type="ORF">SORBIDRAFT_0011s002010</name>
</gene>
<sequence length="164" mass="17506">GGEGAVACCPAAACVERRSRSGLQPADCGRACGGAASRRGGGEGAVACCPAAACAERRSRSGLLPADCGLRSRVRRHGVAARRRRGRGGLLPRCCLRGAKIANCCEENIDFVRNNRSSDLKAITNQQDVYGNATFGWAYWTLQNPFLPWNMTYMIQNGIITLKS</sequence>
<dbReference type="ExpressionAtlas" id="C6JRL8">
    <property type="expression patterns" value="baseline and differential"/>
</dbReference>
<dbReference type="HOGENOM" id="CLU_1623283_0_0_1"/>
<dbReference type="SUPFAM" id="SSF51445">
    <property type="entry name" value="(Trans)glycosidases"/>
    <property type="match status" value="1"/>
</dbReference>
<dbReference type="AlphaFoldDB" id="C6JRL8"/>
<proteinExistence type="predicted"/>
<protein>
    <submittedName>
        <fullName evidence="1">Uncharacterized protein</fullName>
    </submittedName>
</protein>